<comment type="PTM">
    <text evidence="11">PSK-alpha is produced by endopeptidase digestion. PSK-beta is produced from PSK-alpha by exopeptidase digestion.</text>
</comment>
<dbReference type="Proteomes" id="UP000734854">
    <property type="component" value="Unassembled WGS sequence"/>
</dbReference>
<comment type="caution">
    <text evidence="14">The sequence shown here is derived from an EMBL/GenBank/DDBJ whole genome shotgun (WGS) entry which is preliminary data.</text>
</comment>
<keyword evidence="9 11" id="KW-0221">Differentiation</keyword>
<evidence type="ECO:0000256" key="2">
    <source>
        <dbReference type="ARBA" id="ARBA00004613"/>
    </source>
</evidence>
<keyword evidence="4 11" id="KW-0217">Developmental protein</keyword>
<dbReference type="Pfam" id="PF00931">
    <property type="entry name" value="NB-ARC"/>
    <property type="match status" value="1"/>
</dbReference>
<dbReference type="Gene3D" id="3.40.50.300">
    <property type="entry name" value="P-loop containing nucleotide triphosphate hydrolases"/>
    <property type="match status" value="1"/>
</dbReference>
<dbReference type="PROSITE" id="PS51450">
    <property type="entry name" value="LRR"/>
    <property type="match status" value="1"/>
</dbReference>
<keyword evidence="10 11" id="KW-0339">Growth factor</keyword>
<dbReference type="EMBL" id="JACMSC010000015">
    <property type="protein sequence ID" value="KAG6486575.1"/>
    <property type="molecule type" value="Genomic_DNA"/>
</dbReference>
<evidence type="ECO:0000256" key="10">
    <source>
        <dbReference type="ARBA" id="ARBA00023030"/>
    </source>
</evidence>
<dbReference type="PANTHER" id="PTHR47186">
    <property type="entry name" value="LEUCINE-RICH REPEAT-CONTAINING PROTEIN 57"/>
    <property type="match status" value="1"/>
</dbReference>
<evidence type="ECO:0000256" key="3">
    <source>
        <dbReference type="ARBA" id="ARBA00010781"/>
    </source>
</evidence>
<evidence type="ECO:0000256" key="4">
    <source>
        <dbReference type="ARBA" id="ARBA00022473"/>
    </source>
</evidence>
<dbReference type="InterPro" id="IPR002182">
    <property type="entry name" value="NB-ARC"/>
</dbReference>
<gene>
    <name evidence="14" type="ORF">ZIOFF_055152</name>
</gene>
<comment type="subcellular location">
    <subcellularLocation>
        <location evidence="2 11">Secreted</location>
    </subcellularLocation>
</comment>
<evidence type="ECO:0000256" key="9">
    <source>
        <dbReference type="ARBA" id="ARBA00022782"/>
    </source>
</evidence>
<sequence length="1042" mass="120988">MVAQGKTFHISNHLDMIRNSLWTINSFLLDATLSVVEQPDVAEWMKDVGVAVEDVDSLLKRILDYWEPNEEDEVEKKRMMISNFLSMSSRQAILVELKDMACMLNYLVNRGAALGLWVETMDSMDPTHDDYSAILNEEVIGREEDIDQIIELLQQQQCDEDGNAPFIITLEGTMNGKTTLARTIYHHPWVHRHFQHRIWLDAPLSIRSIRDFKSNVIAKEIAKYTGKSCTNTDYWPLINEHFGGDRYLLILDGVQVSHLFAYKWKEFMLKLLHCGAPGSKVILTGDCFYVFGMEFYIKNYKLNMLSEDTGARILLRYSTFVHPIEANSNHKEKASPAAVTDMQIPLKYPLLVKGLGLIYRRINTRLDKEILRRYDLDTLLKYYSWPIERERYFQYQELFGRYSNQCSDEDLFEILVAEGTLRYNWMKNTEYDVPFNFKTDPCFFRMKAWEGSRIPLQCRHLYLPIHSKNISKIKKVIEKAGVANRLRTLILHMKEKKEQIYQYQTVSKILESMFVNLKHLCTLHMGGIMIQDLPSSVGTLHCLRYLNLAENKIETLPESLCYLGNLCVLNLSSCNKLKELPRQIHKLRKLQILKLSGFLRIQKLPESITWLVNLKELDVGDCCYLSKLPDDLCSMKNLMQLKMHGCASLTRMPIGIGQLTNLEVLQGYDAIDGLGNVMLSELQTLTNLESLHIRHLERLELAEEKNISPPTNLLENQCLNELMLHWEWWNDMVAEGTLEPTMQLTQSFQHNLRDLIVLKMVSYMSDKFPSWLMIADRDSLLNNLTTVHLINLRRCERLPPLGHLRNLKEVAISGFDSVKVVDETFYGKDHNCVFLHLRRLTFSEMPRLEKWVGLKHTQSRLLFRSLKELTLIQCPKLKEFHMRFPESLSLKLFLSNEMLMPISKFVGWQNLRQVNMLQIFGCQELRNLPDGLRMIPNLETLEIINCNKLEALPIWLKKSRLKSLCLSGCPALSFIPEELKFMERLTNLYVEACPKLQSQDVKKLAESSAEGCEGAGEEDTECLLRRTLSAHTDYIYTQEEHN</sequence>
<dbReference type="Pfam" id="PF23598">
    <property type="entry name" value="LRR_14"/>
    <property type="match status" value="1"/>
</dbReference>
<proteinExistence type="inferred from homology"/>
<dbReference type="GO" id="GO:0006952">
    <property type="term" value="P:defense response"/>
    <property type="evidence" value="ECO:0007669"/>
    <property type="project" value="UniProtKB-KW"/>
</dbReference>
<dbReference type="Pfam" id="PF06404">
    <property type="entry name" value="PSK"/>
    <property type="match status" value="1"/>
</dbReference>
<dbReference type="InterPro" id="IPR027417">
    <property type="entry name" value="P-loop_NTPase"/>
</dbReference>
<dbReference type="GO" id="GO:0008283">
    <property type="term" value="P:cell population proliferation"/>
    <property type="evidence" value="ECO:0007669"/>
    <property type="project" value="UniProtKB-UniRule"/>
</dbReference>
<dbReference type="AlphaFoldDB" id="A0A8J5KRX4"/>
<evidence type="ECO:0000256" key="1">
    <source>
        <dbReference type="ARBA" id="ARBA00003158"/>
    </source>
</evidence>
<dbReference type="InterPro" id="IPR001611">
    <property type="entry name" value="Leu-rich_rpt"/>
</dbReference>
<dbReference type="GO" id="GO:0008083">
    <property type="term" value="F:growth factor activity"/>
    <property type="evidence" value="ECO:0007669"/>
    <property type="project" value="UniProtKB-UniRule"/>
</dbReference>
<name>A0A8J5KRX4_ZINOF</name>
<dbReference type="PANTHER" id="PTHR47186:SF38">
    <property type="entry name" value="NB-ARC DOMAIN-CONTAINING PROTEIN"/>
    <property type="match status" value="1"/>
</dbReference>
<comment type="function">
    <text evidence="1 11">Promotes plant cell differentiation, organogenesis and somatic embryogenesis as well as cell proliferation.</text>
</comment>
<dbReference type="InterPro" id="IPR032675">
    <property type="entry name" value="LRR_dom_sf"/>
</dbReference>
<dbReference type="Gene3D" id="3.80.10.10">
    <property type="entry name" value="Ribonuclease Inhibitor"/>
    <property type="match status" value="2"/>
</dbReference>
<dbReference type="GO" id="GO:0030154">
    <property type="term" value="P:cell differentiation"/>
    <property type="evidence" value="ECO:0007669"/>
    <property type="project" value="UniProtKB-UniRule"/>
</dbReference>
<organism evidence="14 15">
    <name type="scientific">Zingiber officinale</name>
    <name type="common">Ginger</name>
    <name type="synonym">Amomum zingiber</name>
    <dbReference type="NCBI Taxonomy" id="94328"/>
    <lineage>
        <taxon>Eukaryota</taxon>
        <taxon>Viridiplantae</taxon>
        <taxon>Streptophyta</taxon>
        <taxon>Embryophyta</taxon>
        <taxon>Tracheophyta</taxon>
        <taxon>Spermatophyta</taxon>
        <taxon>Magnoliopsida</taxon>
        <taxon>Liliopsida</taxon>
        <taxon>Zingiberales</taxon>
        <taxon>Zingiberaceae</taxon>
        <taxon>Zingiber</taxon>
    </lineage>
</organism>
<keyword evidence="5 11" id="KW-0964">Secreted</keyword>
<accession>A0A8J5KRX4</accession>
<keyword evidence="15" id="KW-1185">Reference proteome</keyword>
<evidence type="ECO:0000256" key="6">
    <source>
        <dbReference type="ARBA" id="ARBA00022641"/>
    </source>
</evidence>
<evidence type="ECO:0000256" key="8">
    <source>
        <dbReference type="ARBA" id="ARBA00022737"/>
    </source>
</evidence>
<dbReference type="SUPFAM" id="SSF52540">
    <property type="entry name" value="P-loop containing nucleoside triphosphate hydrolases"/>
    <property type="match status" value="1"/>
</dbReference>
<comment type="similarity">
    <text evidence="3 11">Belongs to the phytosulfokine family.</text>
</comment>
<feature type="domain" description="NB-ARC" evidence="12">
    <location>
        <begin position="143"/>
        <end position="286"/>
    </location>
</feature>
<dbReference type="InterPro" id="IPR009438">
    <property type="entry name" value="Phytosulfokine"/>
</dbReference>
<comment type="PTM">
    <text evidence="11">Sulfation is important for activity and for the binding to a putative membrane receptor.</text>
</comment>
<protein>
    <recommendedName>
        <fullName evidence="11">Phytosulfokine</fullName>
    </recommendedName>
    <component>
        <recommendedName>
            <fullName evidence="11">Phytosulfokine-alpha</fullName>
            <shortName evidence="11">PSK-alpha</shortName>
            <shortName evidence="11">Phytosulfokine-a</shortName>
        </recommendedName>
    </component>
    <component>
        <recommendedName>
            <fullName evidence="11">Phytosulfokine-beta</fullName>
            <shortName evidence="11">PSK-beta</shortName>
            <shortName evidence="11">Phytosulfokine-b</shortName>
        </recommendedName>
    </component>
</protein>
<dbReference type="GO" id="GO:0043531">
    <property type="term" value="F:ADP binding"/>
    <property type="evidence" value="ECO:0007669"/>
    <property type="project" value="InterPro"/>
</dbReference>
<dbReference type="SUPFAM" id="SSF52058">
    <property type="entry name" value="L domain-like"/>
    <property type="match status" value="1"/>
</dbReference>
<evidence type="ECO:0000313" key="14">
    <source>
        <dbReference type="EMBL" id="KAG6486575.1"/>
    </source>
</evidence>
<reference evidence="14 15" key="1">
    <citation type="submission" date="2020-08" db="EMBL/GenBank/DDBJ databases">
        <title>Plant Genome Project.</title>
        <authorList>
            <person name="Zhang R.-G."/>
        </authorList>
    </citation>
    <scope>NUCLEOTIDE SEQUENCE [LARGE SCALE GENOMIC DNA]</scope>
    <source>
        <tissue evidence="14">Rhizome</tissue>
    </source>
</reference>
<evidence type="ECO:0000313" key="15">
    <source>
        <dbReference type="Proteomes" id="UP000734854"/>
    </source>
</evidence>
<evidence type="ECO:0000259" key="13">
    <source>
        <dbReference type="Pfam" id="PF23598"/>
    </source>
</evidence>
<evidence type="ECO:0000256" key="7">
    <source>
        <dbReference type="ARBA" id="ARBA00022729"/>
    </source>
</evidence>
<dbReference type="InterPro" id="IPR055414">
    <property type="entry name" value="LRR_R13L4/SHOC2-like"/>
</dbReference>
<evidence type="ECO:0000256" key="5">
    <source>
        <dbReference type="ARBA" id="ARBA00022525"/>
    </source>
</evidence>
<keyword evidence="7 11" id="KW-0732">Signal</keyword>
<keyword evidence="8" id="KW-0677">Repeat</keyword>
<evidence type="ECO:0000256" key="11">
    <source>
        <dbReference type="RuleBase" id="RU368031"/>
    </source>
</evidence>
<feature type="domain" description="Disease resistance R13L4/SHOC-2-like LRR" evidence="13">
    <location>
        <begin position="566"/>
        <end position="843"/>
    </location>
</feature>
<evidence type="ECO:0000259" key="12">
    <source>
        <dbReference type="Pfam" id="PF00931"/>
    </source>
</evidence>
<keyword evidence="6 11" id="KW-0765">Sulfation</keyword>
<dbReference type="GO" id="GO:0005576">
    <property type="term" value="C:extracellular region"/>
    <property type="evidence" value="ECO:0007669"/>
    <property type="project" value="UniProtKB-SubCell"/>
</dbReference>